<dbReference type="InterPro" id="IPR015943">
    <property type="entry name" value="WD40/YVTN_repeat-like_dom_sf"/>
</dbReference>
<feature type="repeat" description="WD" evidence="3">
    <location>
        <begin position="892"/>
        <end position="923"/>
    </location>
</feature>
<dbReference type="Proteomes" id="UP000182100">
    <property type="component" value="Unassembled WGS sequence"/>
</dbReference>
<dbReference type="Gene3D" id="2.130.10.10">
    <property type="entry name" value="YVTN repeat-like/Quinoprotein amine dehydrogenase"/>
    <property type="match status" value="2"/>
</dbReference>
<keyword evidence="1 3" id="KW-0853">WD repeat</keyword>
<accession>A0A1G6M5H8</accession>
<protein>
    <submittedName>
        <fullName evidence="5">WD domain-containing protein, G-beta repeat-containing protein</fullName>
    </submittedName>
</protein>
<dbReference type="Pfam" id="PF05729">
    <property type="entry name" value="NACHT"/>
    <property type="match status" value="1"/>
</dbReference>
<dbReference type="Gene3D" id="3.40.50.300">
    <property type="entry name" value="P-loop containing nucleotide triphosphate hydrolases"/>
    <property type="match status" value="1"/>
</dbReference>
<feature type="repeat" description="WD" evidence="3">
    <location>
        <begin position="1023"/>
        <end position="1057"/>
    </location>
</feature>
<dbReference type="EMBL" id="FMZK01000002">
    <property type="protein sequence ID" value="SDC50743.1"/>
    <property type="molecule type" value="Genomic_DNA"/>
</dbReference>
<dbReference type="PROSITE" id="PS50294">
    <property type="entry name" value="WD_REPEATS_REGION"/>
    <property type="match status" value="3"/>
</dbReference>
<dbReference type="CDD" id="cd00200">
    <property type="entry name" value="WD40"/>
    <property type="match status" value="1"/>
</dbReference>
<dbReference type="Gene3D" id="2.40.10.10">
    <property type="entry name" value="Trypsin-like serine proteases"/>
    <property type="match status" value="2"/>
</dbReference>
<dbReference type="GO" id="GO:0004519">
    <property type="term" value="F:endonuclease activity"/>
    <property type="evidence" value="ECO:0007669"/>
    <property type="project" value="InterPro"/>
</dbReference>
<name>A0A1G6M5H8_9ACTN</name>
<feature type="repeat" description="WD" evidence="3">
    <location>
        <begin position="857"/>
        <end position="891"/>
    </location>
</feature>
<dbReference type="InterPro" id="IPR036322">
    <property type="entry name" value="WD40_repeat_dom_sf"/>
</dbReference>
<dbReference type="Pfam" id="PF00400">
    <property type="entry name" value="WD40"/>
    <property type="match status" value="6"/>
</dbReference>
<dbReference type="RefSeq" id="WP_055571178.1">
    <property type="nucleotide sequence ID" value="NZ_FMZK01000002.1"/>
</dbReference>
<feature type="repeat" description="WD" evidence="3">
    <location>
        <begin position="976"/>
        <end position="1016"/>
    </location>
</feature>
<evidence type="ECO:0000313" key="5">
    <source>
        <dbReference type="EMBL" id="SDC50743.1"/>
    </source>
</evidence>
<feature type="repeat" description="WD" evidence="3">
    <location>
        <begin position="809"/>
        <end position="839"/>
    </location>
</feature>
<dbReference type="Pfam" id="PF04471">
    <property type="entry name" value="Mrr_cat"/>
    <property type="match status" value="1"/>
</dbReference>
<dbReference type="GO" id="GO:0003677">
    <property type="term" value="F:DNA binding"/>
    <property type="evidence" value="ECO:0007669"/>
    <property type="project" value="InterPro"/>
</dbReference>
<dbReference type="STRING" id="67344.SAMN05216505_102382"/>
<dbReference type="InterPro" id="IPR007111">
    <property type="entry name" value="NACHT_NTPase"/>
</dbReference>
<dbReference type="PROSITE" id="PS50837">
    <property type="entry name" value="NACHT"/>
    <property type="match status" value="1"/>
</dbReference>
<sequence>MNSEALKRAIVRVINHAGFTLGTGFLATREGHILTCWHVVDGVDSLYVQFEGDDRRTAAALSFDLSDSDADVAVLRIPPPAARAPAALAPAWEVGDPLWSYGYQYQEHFASGFPVEGRISGDTRLHEQQLIVVSGTDVQRGLSGAPVLNLRTGKVAALVNAKFDDRGIGFAVPIAAATRHWSTLTDVFAGNSTHLRSATAELFKAMGYQVHLRPEPLVTGGASFLAELATGATRLRTVVACATGFQQTVTGRSDLESAVLTLQATTARERLDRAFLVTLDRIAPEAARVAESAGVVLLTYDELEGRLIDFSAYLRHVVHDYEHFEEFADFGRLPVIEPLRWCDLRRFYIDIGCFDPLDGREHDSARAAFREFVADPGQNLVSFLGDYGTGKTTLCLQLAYELARDHLENPPGSRIPVFVQLRDLDPRTGVRRFVMDALADAGVRITDSTAFDIMLRGGRFVLFLDGFDEVADRLDRRGVLLLFNQISHLTQGHSKVVLTCRTHYFRNENQTFTALMAKTMTPLMQEIHRRDNFRILELRKYDEPRIMDLMSRYSPDYRDHWRWMKETYNLADLARTPILMNIMMNSLSELLSLRPRQGVDSAGLYDLYTKVWLDRDDARSEVTIEERARFTEELAWRMYRDDRLTVPHEELADAVAEFLSGRGSLDQDQLDTNIRTCNFLARNRHGDYQFAHKSFMEFFVAKALVRQIDDWSRPGLWPRAVPYEVSSFVSELLEPSDAARLKQASLDRANNYFLRGLCMDVQMSLGDTVNDEPLIFALAASPDGSLVASGQANGRVGIFTASLDPVAELEGHEEWVRAVAFSPDGRYLASGAWDNHVLVRSLPSFGIVADLLLPDRVNTVCFSADGDSVFCGGYDRVISMWDIERGVRTGEFVGHADTVHHVTLNPADGDLVSCATDRTVRVWPAARPGEAESVEAQDEPIRCLGVSHDGQYIATGSWTGELILWDARRLRPIWRDESHASMINSFAFSPDGQFVSCSDDHTVQVWTTSAGGPVATLVSDDFVMGTAFSPDGRTLFSGGYDCAITSWETTTWTRERSVSLSAPHEHHDSPMGDA</sequence>
<dbReference type="PROSITE" id="PS00678">
    <property type="entry name" value="WD_REPEATS_1"/>
    <property type="match status" value="1"/>
</dbReference>
<dbReference type="PROSITE" id="PS50082">
    <property type="entry name" value="WD_REPEATS_2"/>
    <property type="match status" value="6"/>
</dbReference>
<dbReference type="InterPro" id="IPR027417">
    <property type="entry name" value="P-loop_NTPase"/>
</dbReference>
<feature type="domain" description="NACHT" evidence="4">
    <location>
        <begin position="379"/>
        <end position="502"/>
    </location>
</feature>
<dbReference type="AlphaFoldDB" id="A0A1G6M5H8"/>
<evidence type="ECO:0000256" key="2">
    <source>
        <dbReference type="ARBA" id="ARBA00022737"/>
    </source>
</evidence>
<organism evidence="5 6">
    <name type="scientific">Streptomyces prasinopilosus</name>
    <dbReference type="NCBI Taxonomy" id="67344"/>
    <lineage>
        <taxon>Bacteria</taxon>
        <taxon>Bacillati</taxon>
        <taxon>Actinomycetota</taxon>
        <taxon>Actinomycetes</taxon>
        <taxon>Kitasatosporales</taxon>
        <taxon>Streptomycetaceae</taxon>
        <taxon>Streptomyces</taxon>
    </lineage>
</organism>
<dbReference type="InterPro" id="IPR009003">
    <property type="entry name" value="Peptidase_S1_PA"/>
</dbReference>
<evidence type="ECO:0000313" key="6">
    <source>
        <dbReference type="Proteomes" id="UP000182100"/>
    </source>
</evidence>
<feature type="repeat" description="WD" evidence="3">
    <location>
        <begin position="934"/>
        <end position="966"/>
    </location>
</feature>
<dbReference type="SUPFAM" id="SSF50494">
    <property type="entry name" value="Trypsin-like serine proteases"/>
    <property type="match status" value="1"/>
</dbReference>
<evidence type="ECO:0000256" key="3">
    <source>
        <dbReference type="PROSITE-ProRule" id="PRU00221"/>
    </source>
</evidence>
<dbReference type="InterPro" id="IPR043504">
    <property type="entry name" value="Peptidase_S1_PA_chymotrypsin"/>
</dbReference>
<keyword evidence="6" id="KW-1185">Reference proteome</keyword>
<dbReference type="Pfam" id="PF13365">
    <property type="entry name" value="Trypsin_2"/>
    <property type="match status" value="1"/>
</dbReference>
<keyword evidence="2" id="KW-0677">Repeat</keyword>
<dbReference type="GO" id="GO:0009307">
    <property type="term" value="P:DNA restriction-modification system"/>
    <property type="evidence" value="ECO:0007669"/>
    <property type="project" value="InterPro"/>
</dbReference>
<evidence type="ECO:0000256" key="1">
    <source>
        <dbReference type="ARBA" id="ARBA00022574"/>
    </source>
</evidence>
<proteinExistence type="predicted"/>
<dbReference type="PANTHER" id="PTHR22847">
    <property type="entry name" value="WD40 REPEAT PROTEIN"/>
    <property type="match status" value="1"/>
</dbReference>
<dbReference type="SMART" id="SM00320">
    <property type="entry name" value="WD40"/>
    <property type="match status" value="7"/>
</dbReference>
<dbReference type="InterPro" id="IPR019775">
    <property type="entry name" value="WD40_repeat_CS"/>
</dbReference>
<gene>
    <name evidence="5" type="ORF">SAMN05216505_102382</name>
</gene>
<dbReference type="PANTHER" id="PTHR22847:SF637">
    <property type="entry name" value="WD REPEAT DOMAIN 5B"/>
    <property type="match status" value="1"/>
</dbReference>
<dbReference type="SUPFAM" id="SSF52540">
    <property type="entry name" value="P-loop containing nucleoside triphosphate hydrolases"/>
    <property type="match status" value="1"/>
</dbReference>
<dbReference type="InterPro" id="IPR001680">
    <property type="entry name" value="WD40_rpt"/>
</dbReference>
<dbReference type="InterPro" id="IPR007560">
    <property type="entry name" value="Restrct_endonuc_IV_Mrr"/>
</dbReference>
<dbReference type="SUPFAM" id="SSF50978">
    <property type="entry name" value="WD40 repeat-like"/>
    <property type="match status" value="1"/>
</dbReference>
<evidence type="ECO:0000259" key="4">
    <source>
        <dbReference type="PROSITE" id="PS50837"/>
    </source>
</evidence>
<reference evidence="6" key="1">
    <citation type="submission" date="2016-10" db="EMBL/GenBank/DDBJ databases">
        <authorList>
            <person name="Varghese N."/>
            <person name="Submissions S."/>
        </authorList>
    </citation>
    <scope>NUCLEOTIDE SEQUENCE [LARGE SCALE GENOMIC DNA]</scope>
    <source>
        <strain evidence="6">CGMCC 4.3504</strain>
    </source>
</reference>